<name>A0ACC0B566_CATRO</name>
<dbReference type="EMBL" id="CM044704">
    <property type="protein sequence ID" value="KAI5667785.1"/>
    <property type="molecule type" value="Genomic_DNA"/>
</dbReference>
<keyword evidence="2" id="KW-1185">Reference proteome</keyword>
<accession>A0ACC0B566</accession>
<gene>
    <name evidence="1" type="ORF">M9H77_17638</name>
</gene>
<evidence type="ECO:0000313" key="1">
    <source>
        <dbReference type="EMBL" id="KAI5667785.1"/>
    </source>
</evidence>
<protein>
    <submittedName>
        <fullName evidence="1">Uncharacterized protein</fullName>
    </submittedName>
</protein>
<evidence type="ECO:0000313" key="2">
    <source>
        <dbReference type="Proteomes" id="UP001060085"/>
    </source>
</evidence>
<reference evidence="2" key="1">
    <citation type="journal article" date="2023" name="Nat. Plants">
        <title>Single-cell RNA sequencing provides a high-resolution roadmap for understanding the multicellular compartmentation of specialized metabolism.</title>
        <authorList>
            <person name="Sun S."/>
            <person name="Shen X."/>
            <person name="Li Y."/>
            <person name="Li Y."/>
            <person name="Wang S."/>
            <person name="Li R."/>
            <person name="Zhang H."/>
            <person name="Shen G."/>
            <person name="Guo B."/>
            <person name="Wei J."/>
            <person name="Xu J."/>
            <person name="St-Pierre B."/>
            <person name="Chen S."/>
            <person name="Sun C."/>
        </authorList>
    </citation>
    <scope>NUCLEOTIDE SEQUENCE [LARGE SCALE GENOMIC DNA]</scope>
</reference>
<dbReference type="Proteomes" id="UP001060085">
    <property type="component" value="Linkage Group LG04"/>
</dbReference>
<organism evidence="1 2">
    <name type="scientific">Catharanthus roseus</name>
    <name type="common">Madagascar periwinkle</name>
    <name type="synonym">Vinca rosea</name>
    <dbReference type="NCBI Taxonomy" id="4058"/>
    <lineage>
        <taxon>Eukaryota</taxon>
        <taxon>Viridiplantae</taxon>
        <taxon>Streptophyta</taxon>
        <taxon>Embryophyta</taxon>
        <taxon>Tracheophyta</taxon>
        <taxon>Spermatophyta</taxon>
        <taxon>Magnoliopsida</taxon>
        <taxon>eudicotyledons</taxon>
        <taxon>Gunneridae</taxon>
        <taxon>Pentapetalae</taxon>
        <taxon>asterids</taxon>
        <taxon>lamiids</taxon>
        <taxon>Gentianales</taxon>
        <taxon>Apocynaceae</taxon>
        <taxon>Rauvolfioideae</taxon>
        <taxon>Vinceae</taxon>
        <taxon>Catharanthinae</taxon>
        <taxon>Catharanthus</taxon>
    </lineage>
</organism>
<comment type="caution">
    <text evidence="1">The sequence shown here is derived from an EMBL/GenBank/DDBJ whole genome shotgun (WGS) entry which is preliminary data.</text>
</comment>
<proteinExistence type="predicted"/>
<sequence length="197" mass="21928">MAFLHRDVPSDESMAEQKAKQVVFSKSEEETEGKELERVDEEFYEPCFLVRPLLTTHKDDKEGNDWKRSNNFQTRVQCNRQLCSMVIEPGSCSNVISEGAVRKLGLETKPHRASDHSTSFALNTASDIVSYSTVGRPPSKDSGGARNFWDLCNSCSIYLPVFAAYIVTRGTLVPYSAATDLAEGLGVSQDVFVIYTK</sequence>